<dbReference type="PANTHER" id="PTHR34308">
    <property type="entry name" value="COBALAMIN BIOSYNTHESIS PROTEIN CBIB"/>
    <property type="match status" value="1"/>
</dbReference>
<comment type="caution">
    <text evidence="10">The sequence shown here is derived from an EMBL/GenBank/DDBJ whole genome shotgun (WGS) entry which is preliminary data.</text>
</comment>
<name>A0ABP6H804_9ACTN</name>
<evidence type="ECO:0000256" key="5">
    <source>
        <dbReference type="ARBA" id="ARBA00022573"/>
    </source>
</evidence>
<organism evidence="10 11">
    <name type="scientific">Actinocorallia aurantiaca</name>
    <dbReference type="NCBI Taxonomy" id="46204"/>
    <lineage>
        <taxon>Bacteria</taxon>
        <taxon>Bacillati</taxon>
        <taxon>Actinomycetota</taxon>
        <taxon>Actinomycetes</taxon>
        <taxon>Streptosporangiales</taxon>
        <taxon>Thermomonosporaceae</taxon>
        <taxon>Actinocorallia</taxon>
    </lineage>
</organism>
<dbReference type="EMBL" id="BAAATZ010000037">
    <property type="protein sequence ID" value="GAA2738144.1"/>
    <property type="molecule type" value="Genomic_DNA"/>
</dbReference>
<sequence>MGLLLGVGLDLVFADPRRGHPVAGFGGAAARLEKRIYGDSRARGAVFTGLCVGTAAALGVLAERGRRPVARCLLTAGATWAVLGGTSLGREGMIMARRLEEGDLDGARSRLSHLCARDPSGLDADALARATVESLAENTGDAVVAPLLWGAVAGVPGLIAYRAVNTLDAMVGYRGVRYERFGWASARLDDLANWIPARVTGLLTVLAAPSVAEDGARRAVAESWRILRRDGAAHPSPNAGRCESAAAGALGVRLGGANSYGGSLEIRPELGDGRKPRVEDVRRAVRLSRAVTAGAALTAALLALLGRRRGTRE</sequence>
<dbReference type="PANTHER" id="PTHR34308:SF1">
    <property type="entry name" value="COBALAMIN BIOSYNTHESIS PROTEIN CBIB"/>
    <property type="match status" value="1"/>
</dbReference>
<comment type="function">
    <text evidence="9">Converts cobyric acid to cobinamide by the addition of aminopropanol on the F carboxylic group.</text>
</comment>
<comment type="pathway">
    <text evidence="2 9">Cofactor biosynthesis; adenosylcobalamin biosynthesis.</text>
</comment>
<accession>A0ABP6H804</accession>
<evidence type="ECO:0000256" key="9">
    <source>
        <dbReference type="HAMAP-Rule" id="MF_00024"/>
    </source>
</evidence>
<keyword evidence="7 9" id="KW-1133">Transmembrane helix</keyword>
<proteinExistence type="inferred from homology"/>
<evidence type="ECO:0000256" key="3">
    <source>
        <dbReference type="ARBA" id="ARBA00006263"/>
    </source>
</evidence>
<dbReference type="HAMAP" id="MF_00024">
    <property type="entry name" value="CobD_CbiB"/>
    <property type="match status" value="1"/>
</dbReference>
<keyword evidence="4 9" id="KW-1003">Cell membrane</keyword>
<dbReference type="InterPro" id="IPR004485">
    <property type="entry name" value="Cobalamin_biosynth_CobD/CbiB"/>
</dbReference>
<evidence type="ECO:0000256" key="7">
    <source>
        <dbReference type="ARBA" id="ARBA00022989"/>
    </source>
</evidence>
<evidence type="ECO:0000256" key="6">
    <source>
        <dbReference type="ARBA" id="ARBA00022692"/>
    </source>
</evidence>
<evidence type="ECO:0000256" key="8">
    <source>
        <dbReference type="ARBA" id="ARBA00023136"/>
    </source>
</evidence>
<dbReference type="Pfam" id="PF03186">
    <property type="entry name" value="CobD_Cbib"/>
    <property type="match status" value="1"/>
</dbReference>
<dbReference type="Proteomes" id="UP001501842">
    <property type="component" value="Unassembled WGS sequence"/>
</dbReference>
<reference evidence="11" key="1">
    <citation type="journal article" date="2019" name="Int. J. Syst. Evol. Microbiol.">
        <title>The Global Catalogue of Microorganisms (GCM) 10K type strain sequencing project: providing services to taxonomists for standard genome sequencing and annotation.</title>
        <authorList>
            <consortium name="The Broad Institute Genomics Platform"/>
            <consortium name="The Broad Institute Genome Sequencing Center for Infectious Disease"/>
            <person name="Wu L."/>
            <person name="Ma J."/>
        </authorList>
    </citation>
    <scope>NUCLEOTIDE SEQUENCE [LARGE SCALE GENOMIC DNA]</scope>
    <source>
        <strain evidence="11">JCM 8201</strain>
    </source>
</reference>
<dbReference type="NCBIfam" id="TIGR00380">
    <property type="entry name" value="cobal_cbiB"/>
    <property type="match status" value="1"/>
</dbReference>
<evidence type="ECO:0000256" key="1">
    <source>
        <dbReference type="ARBA" id="ARBA00004651"/>
    </source>
</evidence>
<comment type="subcellular location">
    <subcellularLocation>
        <location evidence="1 9">Cell membrane</location>
        <topology evidence="1 9">Multi-pass membrane protein</topology>
    </subcellularLocation>
</comment>
<evidence type="ECO:0000256" key="2">
    <source>
        <dbReference type="ARBA" id="ARBA00004953"/>
    </source>
</evidence>
<keyword evidence="6 9" id="KW-0812">Transmembrane</keyword>
<comment type="similarity">
    <text evidence="3 9">Belongs to the CobD/CbiB family.</text>
</comment>
<dbReference type="NCBIfam" id="NF002276">
    <property type="entry name" value="PRK01209.1-4"/>
    <property type="match status" value="1"/>
</dbReference>
<evidence type="ECO:0000313" key="10">
    <source>
        <dbReference type="EMBL" id="GAA2738144.1"/>
    </source>
</evidence>
<evidence type="ECO:0000313" key="11">
    <source>
        <dbReference type="Proteomes" id="UP001501842"/>
    </source>
</evidence>
<protein>
    <recommendedName>
        <fullName evidence="9">Cobalamin biosynthesis protein CobD</fullName>
    </recommendedName>
</protein>
<gene>
    <name evidence="9" type="primary">cobD</name>
    <name evidence="10" type="ORF">GCM10010439_71010</name>
</gene>
<keyword evidence="5 9" id="KW-0169">Cobalamin biosynthesis</keyword>
<keyword evidence="8 9" id="KW-0472">Membrane</keyword>
<keyword evidence="11" id="KW-1185">Reference proteome</keyword>
<evidence type="ECO:0000256" key="4">
    <source>
        <dbReference type="ARBA" id="ARBA00022475"/>
    </source>
</evidence>